<sequence>MTKKKAVIILTVLVIGLVAVFAAACVEPMTLNDALACLADTSSSVAIPSVTVTVTEASTSQVIYSYPEPAANVPDEIAGIVTSLVPDLNGASTFSYDSGYFSDAALVVNGNVATYTAQISDMESFLGRDGDYADASIVATIDTEAMRATAVDVTYTFEGEANDFIIVVKTEYKLLTE</sequence>
<reference evidence="1" key="2">
    <citation type="journal article" date="2021" name="PeerJ">
        <title>Extensive microbial diversity within the chicken gut microbiome revealed by metagenomics and culture.</title>
        <authorList>
            <person name="Gilroy R."/>
            <person name="Ravi A."/>
            <person name="Getino M."/>
            <person name="Pursley I."/>
            <person name="Horton D.L."/>
            <person name="Alikhan N.F."/>
            <person name="Baker D."/>
            <person name="Gharbi K."/>
            <person name="Hall N."/>
            <person name="Watson M."/>
            <person name="Adriaenssens E.M."/>
            <person name="Foster-Nyarko E."/>
            <person name="Jarju S."/>
            <person name="Secka A."/>
            <person name="Antonio M."/>
            <person name="Oren A."/>
            <person name="Chaudhuri R.R."/>
            <person name="La Ragione R."/>
            <person name="Hildebrand F."/>
            <person name="Pallen M.J."/>
        </authorList>
    </citation>
    <scope>NUCLEOTIDE SEQUENCE</scope>
    <source>
        <strain evidence="1">9366</strain>
    </source>
</reference>
<evidence type="ECO:0000313" key="1">
    <source>
        <dbReference type="EMBL" id="HIU63300.1"/>
    </source>
</evidence>
<comment type="caution">
    <text evidence="1">The sequence shown here is derived from an EMBL/GenBank/DDBJ whole genome shotgun (WGS) entry which is preliminary data.</text>
</comment>
<dbReference type="EMBL" id="DVNJ01000031">
    <property type="protein sequence ID" value="HIU63300.1"/>
    <property type="molecule type" value="Genomic_DNA"/>
</dbReference>
<organism evidence="1 2">
    <name type="scientific">Candidatus Caccalectryoclostridium excrementigallinarum</name>
    <dbReference type="NCBI Taxonomy" id="2840710"/>
    <lineage>
        <taxon>Bacteria</taxon>
        <taxon>Bacillati</taxon>
        <taxon>Bacillota</taxon>
        <taxon>Clostridia</taxon>
        <taxon>Christensenellales</taxon>
        <taxon>Christensenellaceae</taxon>
        <taxon>Christensenellaceae incertae sedis</taxon>
        <taxon>Candidatus Caccalectryoclostridium</taxon>
    </lineage>
</organism>
<reference evidence="1" key="1">
    <citation type="submission" date="2020-10" db="EMBL/GenBank/DDBJ databases">
        <authorList>
            <person name="Gilroy R."/>
        </authorList>
    </citation>
    <scope>NUCLEOTIDE SEQUENCE</scope>
    <source>
        <strain evidence="1">9366</strain>
    </source>
</reference>
<dbReference type="PROSITE" id="PS51257">
    <property type="entry name" value="PROKAR_LIPOPROTEIN"/>
    <property type="match status" value="1"/>
</dbReference>
<accession>A0A9D1MNB6</accession>
<dbReference type="AlphaFoldDB" id="A0A9D1MNB6"/>
<name>A0A9D1MNB6_9FIRM</name>
<dbReference type="Proteomes" id="UP000824145">
    <property type="component" value="Unassembled WGS sequence"/>
</dbReference>
<proteinExistence type="predicted"/>
<gene>
    <name evidence="1" type="ORF">IAB07_05995</name>
</gene>
<evidence type="ECO:0000313" key="2">
    <source>
        <dbReference type="Proteomes" id="UP000824145"/>
    </source>
</evidence>
<protein>
    <submittedName>
        <fullName evidence="1">Uncharacterized protein</fullName>
    </submittedName>
</protein>